<evidence type="ECO:0000256" key="1">
    <source>
        <dbReference type="SAM" id="MobiDB-lite"/>
    </source>
</evidence>
<dbReference type="Pfam" id="PF23228">
    <property type="entry name" value="zf_PCFS4"/>
    <property type="match status" value="1"/>
</dbReference>
<dbReference type="HOGENOM" id="CLU_580705_0_0_1"/>
<dbReference type="InterPro" id="IPR057242">
    <property type="entry name" value="PCFS4-like"/>
</dbReference>
<dbReference type="InterPro" id="IPR006569">
    <property type="entry name" value="CID_dom"/>
</dbReference>
<dbReference type="EnsemblProtists" id="EKX44765">
    <property type="protein sequence ID" value="EKX44765"/>
    <property type="gene ID" value="GUITHDRAFT_139398"/>
</dbReference>
<evidence type="ECO:0000313" key="5">
    <source>
        <dbReference type="Proteomes" id="UP000011087"/>
    </source>
</evidence>
<dbReference type="PANTHER" id="PTHR15921">
    <property type="entry name" value="PRE-MRNA CLEAVAGE COMPLEX II"/>
    <property type="match status" value="1"/>
</dbReference>
<dbReference type="GO" id="GO:0005737">
    <property type="term" value="C:cytoplasm"/>
    <property type="evidence" value="ECO:0007669"/>
    <property type="project" value="TreeGrafter"/>
</dbReference>
<reference evidence="3 5" key="1">
    <citation type="journal article" date="2012" name="Nature">
        <title>Algal genomes reveal evolutionary mosaicism and the fate of nucleomorphs.</title>
        <authorList>
            <consortium name="DOE Joint Genome Institute"/>
            <person name="Curtis B.A."/>
            <person name="Tanifuji G."/>
            <person name="Burki F."/>
            <person name="Gruber A."/>
            <person name="Irimia M."/>
            <person name="Maruyama S."/>
            <person name="Arias M.C."/>
            <person name="Ball S.G."/>
            <person name="Gile G.H."/>
            <person name="Hirakawa Y."/>
            <person name="Hopkins J.F."/>
            <person name="Kuo A."/>
            <person name="Rensing S.A."/>
            <person name="Schmutz J."/>
            <person name="Symeonidi A."/>
            <person name="Elias M."/>
            <person name="Eveleigh R.J."/>
            <person name="Herman E.K."/>
            <person name="Klute M.J."/>
            <person name="Nakayama T."/>
            <person name="Obornik M."/>
            <person name="Reyes-Prieto A."/>
            <person name="Armbrust E.V."/>
            <person name="Aves S.J."/>
            <person name="Beiko R.G."/>
            <person name="Coutinho P."/>
            <person name="Dacks J.B."/>
            <person name="Durnford D.G."/>
            <person name="Fast N.M."/>
            <person name="Green B.R."/>
            <person name="Grisdale C.J."/>
            <person name="Hempel F."/>
            <person name="Henrissat B."/>
            <person name="Hoppner M.P."/>
            <person name="Ishida K."/>
            <person name="Kim E."/>
            <person name="Koreny L."/>
            <person name="Kroth P.G."/>
            <person name="Liu Y."/>
            <person name="Malik S.B."/>
            <person name="Maier U.G."/>
            <person name="McRose D."/>
            <person name="Mock T."/>
            <person name="Neilson J.A."/>
            <person name="Onodera N.T."/>
            <person name="Poole A.M."/>
            <person name="Pritham E.J."/>
            <person name="Richards T.A."/>
            <person name="Rocap G."/>
            <person name="Roy S.W."/>
            <person name="Sarai C."/>
            <person name="Schaack S."/>
            <person name="Shirato S."/>
            <person name="Slamovits C.H."/>
            <person name="Spencer D.F."/>
            <person name="Suzuki S."/>
            <person name="Worden A.Z."/>
            <person name="Zauner S."/>
            <person name="Barry K."/>
            <person name="Bell C."/>
            <person name="Bharti A.K."/>
            <person name="Crow J.A."/>
            <person name="Grimwood J."/>
            <person name="Kramer R."/>
            <person name="Lindquist E."/>
            <person name="Lucas S."/>
            <person name="Salamov A."/>
            <person name="McFadden G.I."/>
            <person name="Lane C.E."/>
            <person name="Keeling P.J."/>
            <person name="Gray M.W."/>
            <person name="Grigoriev I.V."/>
            <person name="Archibald J.M."/>
        </authorList>
    </citation>
    <scope>NUCLEOTIDE SEQUENCE</scope>
    <source>
        <strain evidence="3 5">CCMP2712</strain>
    </source>
</reference>
<dbReference type="InterPro" id="IPR045154">
    <property type="entry name" value="PCF11-like"/>
</dbReference>
<dbReference type="InterPro" id="IPR008942">
    <property type="entry name" value="ENTH_VHS"/>
</dbReference>
<dbReference type="EMBL" id="JH993002">
    <property type="protein sequence ID" value="EKX44765.1"/>
    <property type="molecule type" value="Genomic_DNA"/>
</dbReference>
<dbReference type="KEGG" id="gtt:GUITHDRAFT_139398"/>
<dbReference type="CDD" id="cd16982">
    <property type="entry name" value="CID_Pcf11"/>
    <property type="match status" value="1"/>
</dbReference>
<dbReference type="InterPro" id="IPR047415">
    <property type="entry name" value="Pcf11_CID"/>
</dbReference>
<keyword evidence="5" id="KW-1185">Reference proteome</keyword>
<feature type="domain" description="CID" evidence="2">
    <location>
        <begin position="1"/>
        <end position="137"/>
    </location>
</feature>
<dbReference type="PROSITE" id="PS51391">
    <property type="entry name" value="CID"/>
    <property type="match status" value="1"/>
</dbReference>
<dbReference type="SMART" id="SM00582">
    <property type="entry name" value="RPR"/>
    <property type="match status" value="1"/>
</dbReference>
<dbReference type="STRING" id="905079.L1J9M8"/>
<dbReference type="GeneID" id="17301540"/>
<evidence type="ECO:0000313" key="3">
    <source>
        <dbReference type="EMBL" id="EKX44765.1"/>
    </source>
</evidence>
<dbReference type="OMA" id="ARSDFAN"/>
<feature type="region of interest" description="Disordered" evidence="1">
    <location>
        <begin position="140"/>
        <end position="194"/>
    </location>
</feature>
<reference evidence="5" key="2">
    <citation type="submission" date="2012-11" db="EMBL/GenBank/DDBJ databases">
        <authorList>
            <person name="Kuo A."/>
            <person name="Curtis B.A."/>
            <person name="Tanifuji G."/>
            <person name="Burki F."/>
            <person name="Gruber A."/>
            <person name="Irimia M."/>
            <person name="Maruyama S."/>
            <person name="Arias M.C."/>
            <person name="Ball S.G."/>
            <person name="Gile G.H."/>
            <person name="Hirakawa Y."/>
            <person name="Hopkins J.F."/>
            <person name="Rensing S.A."/>
            <person name="Schmutz J."/>
            <person name="Symeonidi A."/>
            <person name="Elias M."/>
            <person name="Eveleigh R.J."/>
            <person name="Herman E.K."/>
            <person name="Klute M.J."/>
            <person name="Nakayama T."/>
            <person name="Obornik M."/>
            <person name="Reyes-Prieto A."/>
            <person name="Armbrust E.V."/>
            <person name="Aves S.J."/>
            <person name="Beiko R.G."/>
            <person name="Coutinho P."/>
            <person name="Dacks J.B."/>
            <person name="Durnford D.G."/>
            <person name="Fast N.M."/>
            <person name="Green B.R."/>
            <person name="Grisdale C."/>
            <person name="Hempe F."/>
            <person name="Henrissat B."/>
            <person name="Hoppner M.P."/>
            <person name="Ishida K.-I."/>
            <person name="Kim E."/>
            <person name="Koreny L."/>
            <person name="Kroth P.G."/>
            <person name="Liu Y."/>
            <person name="Malik S.-B."/>
            <person name="Maier U.G."/>
            <person name="McRose D."/>
            <person name="Mock T."/>
            <person name="Neilson J.A."/>
            <person name="Onodera N.T."/>
            <person name="Poole A.M."/>
            <person name="Pritham E.J."/>
            <person name="Richards T.A."/>
            <person name="Rocap G."/>
            <person name="Roy S.W."/>
            <person name="Sarai C."/>
            <person name="Schaack S."/>
            <person name="Shirato S."/>
            <person name="Slamovits C.H."/>
            <person name="Spencer D.F."/>
            <person name="Suzuki S."/>
            <person name="Worden A.Z."/>
            <person name="Zauner S."/>
            <person name="Barry K."/>
            <person name="Bell C."/>
            <person name="Bharti A.K."/>
            <person name="Crow J.A."/>
            <person name="Grimwood J."/>
            <person name="Kramer R."/>
            <person name="Lindquist E."/>
            <person name="Lucas S."/>
            <person name="Salamov A."/>
            <person name="McFadden G.I."/>
            <person name="Lane C.E."/>
            <person name="Keeling P.J."/>
            <person name="Gray M.W."/>
            <person name="Grigoriev I.V."/>
            <person name="Archibald J.M."/>
        </authorList>
    </citation>
    <scope>NUCLEOTIDE SEQUENCE</scope>
    <source>
        <strain evidence="5">CCMP2712</strain>
    </source>
</reference>
<dbReference type="Gene3D" id="1.25.40.90">
    <property type="match status" value="1"/>
</dbReference>
<evidence type="ECO:0000313" key="4">
    <source>
        <dbReference type="EnsemblProtists" id="EKX44765"/>
    </source>
</evidence>
<dbReference type="GO" id="GO:0003729">
    <property type="term" value="F:mRNA binding"/>
    <property type="evidence" value="ECO:0007669"/>
    <property type="project" value="InterPro"/>
</dbReference>
<dbReference type="GO" id="GO:0005849">
    <property type="term" value="C:mRNA cleavage factor complex"/>
    <property type="evidence" value="ECO:0007669"/>
    <property type="project" value="TreeGrafter"/>
</dbReference>
<dbReference type="PaxDb" id="55529-EKX44765"/>
<dbReference type="SUPFAM" id="SSF48464">
    <property type="entry name" value="ENTH/VHS domain"/>
    <property type="match status" value="1"/>
</dbReference>
<dbReference type="eggNOG" id="KOG2071">
    <property type="taxonomic scope" value="Eukaryota"/>
</dbReference>
<reference evidence="4" key="3">
    <citation type="submission" date="2015-06" db="UniProtKB">
        <authorList>
            <consortium name="EnsemblProtists"/>
        </authorList>
    </citation>
    <scope>IDENTIFICATION</scope>
</reference>
<dbReference type="GO" id="GO:0000993">
    <property type="term" value="F:RNA polymerase II complex binding"/>
    <property type="evidence" value="ECO:0007669"/>
    <property type="project" value="InterPro"/>
</dbReference>
<dbReference type="Pfam" id="PF04818">
    <property type="entry name" value="CID"/>
    <property type="match status" value="1"/>
</dbReference>
<dbReference type="OrthoDB" id="343582at2759"/>
<dbReference type="Proteomes" id="UP000011087">
    <property type="component" value="Unassembled WGS sequence"/>
</dbReference>
<evidence type="ECO:0000259" key="2">
    <source>
        <dbReference type="PROSITE" id="PS51391"/>
    </source>
</evidence>
<gene>
    <name evidence="3" type="ORF">GUITHDRAFT_139398</name>
</gene>
<accession>L1J9M8</accession>
<sequence length="471" mass="52462">MDPAAIEFLQSYESELVGMQRPDKGVINVLTMLASDNIDAPPVANGIVACIEKCIRMFPPNKKLIPLYLMDSIVKNVGAIYTHLFVQNLTDIFCTSFAAVDNQTRASYIKLLDTWKAQSVFPPAKNEEIRTRLAAMLQSGIPSNRPGLDRRPEPERRGMMPGVPGNGSGMMPGYHGGGMHPAVGMNPMHGNIPNNPVTVSSIQEQQTLLQNRVYGLVNSLMPQQPAQPMGLSGLPPNMQMIESHLLPQPNPLQQLLEDFQLQQGLKDAVGVKDSVEEYAPRQLNSKDLNSREVLDVVYRLYEGQPFICKTDGRRFRSQEDLSNHLDRLFEINRAKKENLGARERHWFKVISEWTACKDLVLRKPVDLKVQVDGQPPQESAAFQESVVPADDGAFTGDPRCSACSEKMKKEYDKEEDRWVFRGAVRVNGNGQVDSAGLFLVHQKCYQEGATYSDVHVASTPRTQEALSSWGS</sequence>
<proteinExistence type="predicted"/>
<name>L1J9M8_GUITC</name>
<feature type="compositionally biased region" description="Basic and acidic residues" evidence="1">
    <location>
        <begin position="147"/>
        <end position="158"/>
    </location>
</feature>
<dbReference type="PANTHER" id="PTHR15921:SF3">
    <property type="entry name" value="PRE-MRNA CLEAVAGE COMPLEX 2 PROTEIN PCF11"/>
    <property type="match status" value="1"/>
</dbReference>
<dbReference type="GO" id="GO:0031124">
    <property type="term" value="P:mRNA 3'-end processing"/>
    <property type="evidence" value="ECO:0007669"/>
    <property type="project" value="InterPro"/>
</dbReference>
<feature type="compositionally biased region" description="Gly residues" evidence="1">
    <location>
        <begin position="164"/>
        <end position="179"/>
    </location>
</feature>
<protein>
    <recommendedName>
        <fullName evidence="2">CID domain-containing protein</fullName>
    </recommendedName>
</protein>
<dbReference type="GO" id="GO:0006369">
    <property type="term" value="P:termination of RNA polymerase II transcription"/>
    <property type="evidence" value="ECO:0007669"/>
    <property type="project" value="InterPro"/>
</dbReference>
<organism evidence="3">
    <name type="scientific">Guillardia theta (strain CCMP2712)</name>
    <name type="common">Cryptophyte</name>
    <dbReference type="NCBI Taxonomy" id="905079"/>
    <lineage>
        <taxon>Eukaryota</taxon>
        <taxon>Cryptophyceae</taxon>
        <taxon>Pyrenomonadales</taxon>
        <taxon>Geminigeraceae</taxon>
        <taxon>Guillardia</taxon>
    </lineage>
</organism>
<dbReference type="RefSeq" id="XP_005831745.1">
    <property type="nucleotide sequence ID" value="XM_005831688.1"/>
</dbReference>
<dbReference type="AlphaFoldDB" id="L1J9M8"/>